<dbReference type="KEGG" id="erz:ER308_07095"/>
<accession>A0A411YDW1</accession>
<evidence type="ECO:0000313" key="1">
    <source>
        <dbReference type="EMBL" id="QBI19332.1"/>
    </source>
</evidence>
<proteinExistence type="predicted"/>
<dbReference type="RefSeq" id="WP_131154329.1">
    <property type="nucleotide sequence ID" value="NZ_CP036402.1"/>
</dbReference>
<sequence>MDTVTTLTEARVRVDQLADDLHRAADAVEVSEAGTLARIRAHNMRTTADKIAAAAGSSSPLGPVEASARLMHESEVLAANGREREAVACERAAARIAFE</sequence>
<name>A0A411YDW1_9ACTN</name>
<evidence type="ECO:0000313" key="2">
    <source>
        <dbReference type="Proteomes" id="UP000291469"/>
    </source>
</evidence>
<dbReference type="EMBL" id="CP036402">
    <property type="protein sequence ID" value="QBI19332.1"/>
    <property type="molecule type" value="Genomic_DNA"/>
</dbReference>
<organism evidence="1 2">
    <name type="scientific">Egibacter rhizosphaerae</name>
    <dbReference type="NCBI Taxonomy" id="1670831"/>
    <lineage>
        <taxon>Bacteria</taxon>
        <taxon>Bacillati</taxon>
        <taxon>Actinomycetota</taxon>
        <taxon>Nitriliruptoria</taxon>
        <taxon>Egibacterales</taxon>
        <taxon>Egibacteraceae</taxon>
        <taxon>Egibacter</taxon>
    </lineage>
</organism>
<protein>
    <submittedName>
        <fullName evidence="1">Uncharacterized protein</fullName>
    </submittedName>
</protein>
<reference evidence="1 2" key="1">
    <citation type="submission" date="2019-01" db="EMBL/GenBank/DDBJ databases">
        <title>Egibacter rhizosphaerae EGI 80759T.</title>
        <authorList>
            <person name="Chen D.-D."/>
            <person name="Tian Y."/>
            <person name="Jiao J.-Y."/>
            <person name="Zhang X.-T."/>
            <person name="Zhang Y.-G."/>
            <person name="Zhang Y."/>
            <person name="Xiao M."/>
            <person name="Shu W.-S."/>
            <person name="Li W.-J."/>
        </authorList>
    </citation>
    <scope>NUCLEOTIDE SEQUENCE [LARGE SCALE GENOMIC DNA]</scope>
    <source>
        <strain evidence="1 2">EGI 80759</strain>
    </source>
</reference>
<dbReference type="Proteomes" id="UP000291469">
    <property type="component" value="Chromosome"/>
</dbReference>
<dbReference type="AlphaFoldDB" id="A0A411YDW1"/>
<keyword evidence="2" id="KW-1185">Reference proteome</keyword>
<gene>
    <name evidence="1" type="ORF">ER308_07095</name>
</gene>